<name>A0A1J5J1J4_9BACT</name>
<dbReference type="Gene3D" id="2.30.30.30">
    <property type="match status" value="1"/>
</dbReference>
<evidence type="ECO:0000313" key="9">
    <source>
        <dbReference type="EMBL" id="OIQ00555.1"/>
    </source>
</evidence>
<dbReference type="Gene3D" id="2.40.50.140">
    <property type="entry name" value="Nucleic acid-binding proteins"/>
    <property type="match status" value="1"/>
</dbReference>
<evidence type="ECO:0000256" key="3">
    <source>
        <dbReference type="ARBA" id="ARBA00023274"/>
    </source>
</evidence>
<comment type="subunit">
    <text evidence="5">Part of the 50S ribosomal subunit. Forms a bridge to the 30S subunit in the 70S ribosome.</text>
</comment>
<evidence type="ECO:0000256" key="1">
    <source>
        <dbReference type="ARBA" id="ARBA00005636"/>
    </source>
</evidence>
<keyword evidence="2 5" id="KW-0689">Ribosomal protein</keyword>
<dbReference type="HAMAP" id="MF_01320_B">
    <property type="entry name" value="Ribosomal_uL2_B"/>
    <property type="match status" value="1"/>
</dbReference>
<dbReference type="InterPro" id="IPR022669">
    <property type="entry name" value="Ribosomal_uL2_C"/>
</dbReference>
<comment type="similarity">
    <text evidence="1 5">Belongs to the universal ribosomal protein uL2 family.</text>
</comment>
<dbReference type="GO" id="GO:0002181">
    <property type="term" value="P:cytoplasmic translation"/>
    <property type="evidence" value="ECO:0007669"/>
    <property type="project" value="TreeGrafter"/>
</dbReference>
<dbReference type="SUPFAM" id="SSF50104">
    <property type="entry name" value="Translation proteins SH3-like domain"/>
    <property type="match status" value="1"/>
</dbReference>
<dbReference type="InterPro" id="IPR014722">
    <property type="entry name" value="Rib_uL2_dom2"/>
</dbReference>
<dbReference type="Proteomes" id="UP000183245">
    <property type="component" value="Unassembled WGS sequence"/>
</dbReference>
<evidence type="ECO:0000256" key="4">
    <source>
        <dbReference type="ARBA" id="ARBA00035242"/>
    </source>
</evidence>
<dbReference type="SMART" id="SM01383">
    <property type="entry name" value="Ribosomal_L2"/>
    <property type="match status" value="1"/>
</dbReference>
<keyword evidence="5" id="KW-0699">rRNA-binding</keyword>
<evidence type="ECO:0000256" key="2">
    <source>
        <dbReference type="ARBA" id="ARBA00022980"/>
    </source>
</evidence>
<dbReference type="PANTHER" id="PTHR13691:SF5">
    <property type="entry name" value="LARGE RIBOSOMAL SUBUNIT PROTEIN UL2M"/>
    <property type="match status" value="1"/>
</dbReference>
<dbReference type="FunFam" id="2.30.30.30:FF:000001">
    <property type="entry name" value="50S ribosomal protein L2"/>
    <property type="match status" value="1"/>
</dbReference>
<feature type="domain" description="Large ribosomal subunit protein uL2 C-terminal" evidence="7">
    <location>
        <begin position="126"/>
        <end position="255"/>
    </location>
</feature>
<dbReference type="InterPro" id="IPR012340">
    <property type="entry name" value="NA-bd_OB-fold"/>
</dbReference>
<dbReference type="GO" id="GO:0016740">
    <property type="term" value="F:transferase activity"/>
    <property type="evidence" value="ECO:0007669"/>
    <property type="project" value="InterPro"/>
</dbReference>
<protein>
    <recommendedName>
        <fullName evidence="4 5">Large ribosomal subunit protein uL2</fullName>
    </recommendedName>
</protein>
<organism evidence="9 10">
    <name type="scientific">Candidatus Wirthbacteria bacterium CG2_30_54_11</name>
    <dbReference type="NCBI Taxonomy" id="1817892"/>
    <lineage>
        <taxon>Bacteria</taxon>
        <taxon>Candidatus Wirthbacteria</taxon>
    </lineage>
</organism>
<dbReference type="InterPro" id="IPR005880">
    <property type="entry name" value="Ribosomal_uL2_bac/org-type"/>
</dbReference>
<dbReference type="InterPro" id="IPR014726">
    <property type="entry name" value="Ribosomal_uL2_dom3"/>
</dbReference>
<feature type="region of interest" description="Disordered" evidence="6">
    <location>
        <begin position="26"/>
        <end position="57"/>
    </location>
</feature>
<dbReference type="InterPro" id="IPR008991">
    <property type="entry name" value="Translation_prot_SH3-like_sf"/>
</dbReference>
<dbReference type="AlphaFoldDB" id="A0A1J5J1J4"/>
<dbReference type="PANTHER" id="PTHR13691">
    <property type="entry name" value="RIBOSOMAL PROTEIN L2"/>
    <property type="match status" value="1"/>
</dbReference>
<dbReference type="InterPro" id="IPR022666">
    <property type="entry name" value="Ribosomal_uL2_RNA-bd_dom"/>
</dbReference>
<dbReference type="NCBIfam" id="TIGR01171">
    <property type="entry name" value="rplB_bact"/>
    <property type="match status" value="1"/>
</dbReference>
<evidence type="ECO:0000259" key="7">
    <source>
        <dbReference type="SMART" id="SM01382"/>
    </source>
</evidence>
<dbReference type="STRING" id="1817892.AUK40_00065"/>
<reference evidence="9 10" key="1">
    <citation type="journal article" date="2016" name="Environ. Microbiol.">
        <title>Genomic resolution of a cold subsurface aquifer community provides metabolic insights for novel microbes adapted to high CO concentrations.</title>
        <authorList>
            <person name="Probst A.J."/>
            <person name="Castelle C.J."/>
            <person name="Singh A."/>
            <person name="Brown C.T."/>
            <person name="Anantharaman K."/>
            <person name="Sharon I."/>
            <person name="Hug L.A."/>
            <person name="Burstein D."/>
            <person name="Emerson J.B."/>
            <person name="Thomas B.C."/>
            <person name="Banfield J.F."/>
        </authorList>
    </citation>
    <scope>NUCLEOTIDE SEQUENCE [LARGE SCALE GENOMIC DNA]</scope>
    <source>
        <strain evidence="9">CG2_30_54_11</strain>
    </source>
</reference>
<gene>
    <name evidence="5" type="primary">rplB</name>
    <name evidence="9" type="ORF">AUK40_00065</name>
</gene>
<dbReference type="FunFam" id="4.10.950.10:FF:000001">
    <property type="entry name" value="50S ribosomal protein L2"/>
    <property type="match status" value="1"/>
</dbReference>
<dbReference type="GO" id="GO:0019843">
    <property type="term" value="F:rRNA binding"/>
    <property type="evidence" value="ECO:0007669"/>
    <property type="project" value="UniProtKB-UniRule"/>
</dbReference>
<comment type="function">
    <text evidence="5">One of the primary rRNA binding proteins. Required for association of the 30S and 50S subunits to form the 70S ribosome, for tRNA binding and peptide bond formation. It has been suggested to have peptidyltransferase activity; this is somewhat controversial. Makes several contacts with the 16S rRNA in the 70S ribosome.</text>
</comment>
<dbReference type="GO" id="GO:0003735">
    <property type="term" value="F:structural constituent of ribosome"/>
    <property type="evidence" value="ECO:0007669"/>
    <property type="project" value="InterPro"/>
</dbReference>
<feature type="compositionally biased region" description="Basic and acidic residues" evidence="6">
    <location>
        <begin position="265"/>
        <end position="278"/>
    </location>
</feature>
<dbReference type="GO" id="GO:0015934">
    <property type="term" value="C:large ribosomal subunit"/>
    <property type="evidence" value="ECO:0007669"/>
    <property type="project" value="InterPro"/>
</dbReference>
<feature type="domain" description="Large ribosomal subunit protein uL2 RNA-binding" evidence="8">
    <location>
        <begin position="44"/>
        <end position="120"/>
    </location>
</feature>
<dbReference type="SUPFAM" id="SSF50249">
    <property type="entry name" value="Nucleic acid-binding proteins"/>
    <property type="match status" value="1"/>
</dbReference>
<sequence>MAIIRLKPVEPTFRHVRKPDFRAALSQGNAPEKSLTHGLKKQSGRNNQGKITSRHRGGGHKQLYREIDFSRYKEGVTGLVATIEYDPNRSCYISLIQYKDGEKRYILSPKGLNVGDEIVSGKNAEIKLGNSLPLRHIPMGTILHNIEMLPGLGGKLARSAGASAQLIGKEGKYAQIRMPSGELRLILLECRATIGQIGNDDHMKVKYGKAGRRRNMGWRPHVRGLAQNPRSHPHGGGEGGSPIGMPAPNSPWGKKTLGNKTRNNARTDRFIIKHKNEK</sequence>
<feature type="region of interest" description="Disordered" evidence="6">
    <location>
        <begin position="223"/>
        <end position="278"/>
    </location>
</feature>
<evidence type="ECO:0000259" key="8">
    <source>
        <dbReference type="SMART" id="SM01383"/>
    </source>
</evidence>
<dbReference type="EMBL" id="MNZT01000001">
    <property type="protein sequence ID" value="OIQ00555.1"/>
    <property type="molecule type" value="Genomic_DNA"/>
</dbReference>
<keyword evidence="5" id="KW-0694">RNA-binding</keyword>
<accession>A0A1J5J1J4</accession>
<comment type="caution">
    <text evidence="9">The sequence shown here is derived from an EMBL/GenBank/DDBJ whole genome shotgun (WGS) entry which is preliminary data.</text>
</comment>
<evidence type="ECO:0000256" key="5">
    <source>
        <dbReference type="HAMAP-Rule" id="MF_01320"/>
    </source>
</evidence>
<dbReference type="PIRSF" id="PIRSF002158">
    <property type="entry name" value="Ribosomal_L2"/>
    <property type="match status" value="1"/>
</dbReference>
<dbReference type="Pfam" id="PF00181">
    <property type="entry name" value="Ribosomal_L2_N"/>
    <property type="match status" value="1"/>
</dbReference>
<dbReference type="Pfam" id="PF03947">
    <property type="entry name" value="Ribosomal_L2_C"/>
    <property type="match status" value="1"/>
</dbReference>
<dbReference type="InterPro" id="IPR002171">
    <property type="entry name" value="Ribosomal_uL2"/>
</dbReference>
<evidence type="ECO:0000313" key="10">
    <source>
        <dbReference type="Proteomes" id="UP000183245"/>
    </source>
</evidence>
<keyword evidence="3 5" id="KW-0687">Ribonucleoprotein</keyword>
<dbReference type="SMART" id="SM01382">
    <property type="entry name" value="Ribosomal_L2_C"/>
    <property type="match status" value="1"/>
</dbReference>
<proteinExistence type="inferred from homology"/>
<evidence type="ECO:0000256" key="6">
    <source>
        <dbReference type="SAM" id="MobiDB-lite"/>
    </source>
</evidence>
<dbReference type="Gene3D" id="4.10.950.10">
    <property type="entry name" value="Ribosomal protein L2, domain 3"/>
    <property type="match status" value="1"/>
</dbReference>